<proteinExistence type="predicted"/>
<evidence type="ECO:0000313" key="2">
    <source>
        <dbReference type="EMBL" id="MBC2779079.1"/>
    </source>
</evidence>
<name>A0A842I2T8_9SPHN</name>
<comment type="caution">
    <text evidence="2">The sequence shown here is derived from an EMBL/GenBank/DDBJ whole genome shotgun (WGS) entry which is preliminary data.</text>
</comment>
<dbReference type="Proteomes" id="UP000564378">
    <property type="component" value="Unassembled WGS sequence"/>
</dbReference>
<protein>
    <submittedName>
        <fullName evidence="2">Uncharacterized protein</fullName>
    </submittedName>
</protein>
<keyword evidence="3" id="KW-1185">Reference proteome</keyword>
<feature type="signal peptide" evidence="1">
    <location>
        <begin position="1"/>
        <end position="32"/>
    </location>
</feature>
<dbReference type="EMBL" id="JACJVJ010000003">
    <property type="protein sequence ID" value="MBC2779079.1"/>
    <property type="molecule type" value="Genomic_DNA"/>
</dbReference>
<evidence type="ECO:0000256" key="1">
    <source>
        <dbReference type="SAM" id="SignalP"/>
    </source>
</evidence>
<keyword evidence="1" id="KW-0732">Signal</keyword>
<dbReference type="AlphaFoldDB" id="A0A842I2T8"/>
<reference evidence="2 3" key="1">
    <citation type="submission" date="2020-08" db="EMBL/GenBank/DDBJ databases">
        <title>Draft genome sequence of Parasphingopyxis sp. GrpM-11.</title>
        <authorList>
            <person name="Oh J."/>
            <person name="Roh D.-H."/>
        </authorList>
    </citation>
    <scope>NUCLEOTIDE SEQUENCE [LARGE SCALE GENOMIC DNA]</scope>
    <source>
        <strain evidence="2 3">GrpM-11</strain>
    </source>
</reference>
<gene>
    <name evidence="2" type="ORF">H6P80_15750</name>
</gene>
<sequence length="134" mass="14187">MTKTKAARLRLALAAFALPFAGLTVATSPALAQSEAGHSAQQIGESLVAALNGGSGDRTRWAQQHVENSSFRMQLQQLNRIARRHGDLSLVGVQEASNGIIVQVSNGTSRTEAISLVMNDRDPPKIVGIGMRGL</sequence>
<dbReference type="RefSeq" id="WP_185802369.1">
    <property type="nucleotide sequence ID" value="NZ_JACJVJ010000003.1"/>
</dbReference>
<organism evidence="2 3">
    <name type="scientific">Parasphingopyxis marina</name>
    <dbReference type="NCBI Taxonomy" id="2761622"/>
    <lineage>
        <taxon>Bacteria</taxon>
        <taxon>Pseudomonadati</taxon>
        <taxon>Pseudomonadota</taxon>
        <taxon>Alphaproteobacteria</taxon>
        <taxon>Sphingomonadales</taxon>
        <taxon>Sphingomonadaceae</taxon>
        <taxon>Parasphingopyxis</taxon>
    </lineage>
</organism>
<feature type="chain" id="PRO_5032616419" evidence="1">
    <location>
        <begin position="33"/>
        <end position="134"/>
    </location>
</feature>
<accession>A0A842I2T8</accession>
<evidence type="ECO:0000313" key="3">
    <source>
        <dbReference type="Proteomes" id="UP000564378"/>
    </source>
</evidence>